<sequence length="90" mass="9629">MGRLSSGTLIFWSMVIAGHSELALARILFAKNLGRVPGGGGANRSSEPNKFYFTESTLTAEEGGLPLANRMVIHIEHVAKEQSNATADTK</sequence>
<accession>A0A4Y7SWL6</accession>
<evidence type="ECO:0008006" key="4">
    <source>
        <dbReference type="Google" id="ProtNLM"/>
    </source>
</evidence>
<protein>
    <recommendedName>
        <fullName evidence="4">Secreted protein</fullName>
    </recommendedName>
</protein>
<keyword evidence="1" id="KW-0732">Signal</keyword>
<evidence type="ECO:0000313" key="3">
    <source>
        <dbReference type="Proteomes" id="UP000298030"/>
    </source>
</evidence>
<proteinExistence type="predicted"/>
<feature type="signal peptide" evidence="1">
    <location>
        <begin position="1"/>
        <end position="25"/>
    </location>
</feature>
<gene>
    <name evidence="2" type="ORF">FA13DRAFT_1817065</name>
</gene>
<dbReference type="AlphaFoldDB" id="A0A4Y7SWL6"/>
<evidence type="ECO:0000313" key="2">
    <source>
        <dbReference type="EMBL" id="TEB26255.1"/>
    </source>
</evidence>
<keyword evidence="3" id="KW-1185">Reference proteome</keyword>
<name>A0A4Y7SWL6_COPMI</name>
<evidence type="ECO:0000256" key="1">
    <source>
        <dbReference type="SAM" id="SignalP"/>
    </source>
</evidence>
<reference evidence="2 3" key="1">
    <citation type="journal article" date="2019" name="Nat. Ecol. Evol.">
        <title>Megaphylogeny resolves global patterns of mushroom evolution.</title>
        <authorList>
            <person name="Varga T."/>
            <person name="Krizsan K."/>
            <person name="Foldi C."/>
            <person name="Dima B."/>
            <person name="Sanchez-Garcia M."/>
            <person name="Sanchez-Ramirez S."/>
            <person name="Szollosi G.J."/>
            <person name="Szarkandi J.G."/>
            <person name="Papp V."/>
            <person name="Albert L."/>
            <person name="Andreopoulos W."/>
            <person name="Angelini C."/>
            <person name="Antonin V."/>
            <person name="Barry K.W."/>
            <person name="Bougher N.L."/>
            <person name="Buchanan P."/>
            <person name="Buyck B."/>
            <person name="Bense V."/>
            <person name="Catcheside P."/>
            <person name="Chovatia M."/>
            <person name="Cooper J."/>
            <person name="Damon W."/>
            <person name="Desjardin D."/>
            <person name="Finy P."/>
            <person name="Geml J."/>
            <person name="Haridas S."/>
            <person name="Hughes K."/>
            <person name="Justo A."/>
            <person name="Karasinski D."/>
            <person name="Kautmanova I."/>
            <person name="Kiss B."/>
            <person name="Kocsube S."/>
            <person name="Kotiranta H."/>
            <person name="LaButti K.M."/>
            <person name="Lechner B.E."/>
            <person name="Liimatainen K."/>
            <person name="Lipzen A."/>
            <person name="Lukacs Z."/>
            <person name="Mihaltcheva S."/>
            <person name="Morgado L.N."/>
            <person name="Niskanen T."/>
            <person name="Noordeloos M.E."/>
            <person name="Ohm R.A."/>
            <person name="Ortiz-Santana B."/>
            <person name="Ovrebo C."/>
            <person name="Racz N."/>
            <person name="Riley R."/>
            <person name="Savchenko A."/>
            <person name="Shiryaev A."/>
            <person name="Soop K."/>
            <person name="Spirin V."/>
            <person name="Szebenyi C."/>
            <person name="Tomsovsky M."/>
            <person name="Tulloss R.E."/>
            <person name="Uehling J."/>
            <person name="Grigoriev I.V."/>
            <person name="Vagvolgyi C."/>
            <person name="Papp T."/>
            <person name="Martin F.M."/>
            <person name="Miettinen O."/>
            <person name="Hibbett D.S."/>
            <person name="Nagy L.G."/>
        </authorList>
    </citation>
    <scope>NUCLEOTIDE SEQUENCE [LARGE SCALE GENOMIC DNA]</scope>
    <source>
        <strain evidence="2 3">FP101781</strain>
    </source>
</reference>
<organism evidence="2 3">
    <name type="scientific">Coprinellus micaceus</name>
    <name type="common">Glistening ink-cap mushroom</name>
    <name type="synonym">Coprinus micaceus</name>
    <dbReference type="NCBI Taxonomy" id="71717"/>
    <lineage>
        <taxon>Eukaryota</taxon>
        <taxon>Fungi</taxon>
        <taxon>Dikarya</taxon>
        <taxon>Basidiomycota</taxon>
        <taxon>Agaricomycotina</taxon>
        <taxon>Agaricomycetes</taxon>
        <taxon>Agaricomycetidae</taxon>
        <taxon>Agaricales</taxon>
        <taxon>Agaricineae</taxon>
        <taxon>Psathyrellaceae</taxon>
        <taxon>Coprinellus</taxon>
    </lineage>
</organism>
<feature type="chain" id="PRO_5021503066" description="Secreted protein" evidence="1">
    <location>
        <begin position="26"/>
        <end position="90"/>
    </location>
</feature>
<comment type="caution">
    <text evidence="2">The sequence shown here is derived from an EMBL/GenBank/DDBJ whole genome shotgun (WGS) entry which is preliminary data.</text>
</comment>
<dbReference type="Proteomes" id="UP000298030">
    <property type="component" value="Unassembled WGS sequence"/>
</dbReference>
<dbReference type="EMBL" id="QPFP01000050">
    <property type="protein sequence ID" value="TEB26255.1"/>
    <property type="molecule type" value="Genomic_DNA"/>
</dbReference>